<keyword evidence="3" id="KW-1185">Reference proteome</keyword>
<reference evidence="2" key="1">
    <citation type="submission" date="2022-09" db="EMBL/GenBank/DDBJ databases">
        <title>Actin cytoskeleton and complex cell architecture in an #Asgard archaeon.</title>
        <authorList>
            <person name="Ponce Toledo R.I."/>
            <person name="Schleper C."/>
            <person name="Rodrigues Oliveira T."/>
            <person name="Wollweber F."/>
            <person name="Xu J."/>
            <person name="Rittmann S."/>
            <person name="Klingl A."/>
            <person name="Pilhofer M."/>
        </authorList>
    </citation>
    <scope>NUCLEOTIDE SEQUENCE</scope>
    <source>
        <strain evidence="2">B-35</strain>
    </source>
</reference>
<gene>
    <name evidence="2" type="ORF">NEF87_003018</name>
</gene>
<feature type="transmembrane region" description="Helical" evidence="1">
    <location>
        <begin position="1531"/>
        <end position="1551"/>
    </location>
</feature>
<keyword evidence="1" id="KW-1133">Transmembrane helix</keyword>
<evidence type="ECO:0000313" key="3">
    <source>
        <dbReference type="Proteomes" id="UP001208689"/>
    </source>
</evidence>
<dbReference type="EMBL" id="CP104013">
    <property type="protein sequence ID" value="UYP46733.1"/>
    <property type="molecule type" value="Genomic_DNA"/>
</dbReference>
<keyword evidence="1" id="KW-0472">Membrane</keyword>
<name>A0ABY6HT94_9ARCH</name>
<keyword evidence="1" id="KW-0812">Transmembrane</keyword>
<sequence>MKFKNGFMKTASIFAILFVSLPAFQFFLPSASAAGEFDDAYEENDGIAEAWGFSYNEGYISGLNQSDDDWYYYDVNPHDKITVNIYYTESEAIMNVSLYNSSEILLATEVDIAYGHKRVEFTNTHDQNEFVYLRVFGNNSMKLYDLQASFDYVFDLEPNNILEDASKLHFPGFFSGGIQENDDWFEIWVEANKSLHVFLRDWSYSNKINITLFDGTHSIIAIPYESSSENNKLQWINPFNYDTSVYLLVNGTNESTNYELDLDLIIDIEPNNIPSEAVELPHPGNYDNGMVQEGYDYYKIFLENGDFVKFYLNNPNYGSYNINMTLLNSSLAHVSTGFDEYSDGNVYLNYTHYGDGQWYYILIDGDNMGGSYSLEFYYLIDIEPNNDFGSASLIYSTGFYDHNWLGEEDWFCFNVSSGEEIEVRLNDLGSSEPMSFEIYNSTNDLYMTSWDKDGEQYVSLTNNDIGQFYYIRVYSSGMYMAYGYQLEIRYPFHEADDDWLEENDDLSSATWIGPSHYDLIQKDADWFNTTIPGGDMLEVSLSFNGASNDIDLFLYDQYNALLNSSTGIGDWEHVSYFAEYTMNVSFLVSGNGNGEPYCMDVNSYYVGTGPSDDWLEENDDPYSASWIGPSHYDLIQMDNDWFNTTIPGGDMLEISLNFNGSINDMDLYLYDQYGTLLNMSTGAEDWEKVTYYAENSLNVSFLVVGDNNGEPYSMDVYSYYIPMGSSDDTLEENDNQEQAAWITSGYYSDLYQGDEDWYNISVSLGSVLEVELWFNGSSNDVDFELFNSFGDTVGGSYSASDYESFIFRNMQESQIISIKVYGYNNFEPYTMNIDIYPDSDDWMEDNDFNNQAHFLYLPFEGENLRNFDDDWYEFHLETNDVADIYFDLIDASYPLQVEIWTQSWELIFNVTVTGPHTISVEANYNPSDYFMRVSGYNLGEIYNLEIFLNGLSVNSDDWFEPNDYPVESTDLLLPFEDWGLRSFNEDWYDIDLAGGDYIDIFIWNSNPTDNLRLVVFDPSWTEIKNQTIYADSNGPIYINPAESGTYYILITSDSNDFFGNHYDLRIDLNGERFNDDDWAEENDVQTNSHQLSNNNYYSDLVCMDDDWFYFGPILSQETLSVELRYDTVNNLVIELFDGTGAYHGFQVDDQTWGKLLTWTAGGYFSTAYLLISGDFNTPYSLDLRVSTTISDDWAEENDDISSAKDLSINRHNGLIQNDMDWYKIWLEPNDLLDIILEYDNALPGLWMDLDLYEWSSTAESLLVSGTNDNGKNILSYTNENLAKYVYIRVNGPNNGDWYDLDLTLNPSTSPEEPSLDWVAYTSGDFAEWDATVEIFNEGGNSTLFEGSLRGDITDVQLGEHSVIVSSNMQWSNIPTEYLQGWITGAYNFDIEGDGFAYPAYFGFASVFVGDGFHYSDTQKIFTNIFDTSYDILDDGRTLEVEYNPSEGPYYKMRVTYTEDGFLKEISIEGDFVDAVGNIFAYGKIHLLLSSSSVVEEIKTDDTMTNSTDDGNGTGADSNPFSGFDLSSIPGFPAEIIGGVLGLTIIAMIVAVKKKSKKVF</sequence>
<proteinExistence type="predicted"/>
<dbReference type="Gene3D" id="2.60.120.380">
    <property type="match status" value="9"/>
</dbReference>
<accession>A0ABY6HT94</accession>
<organism evidence="2 3">
    <name type="scientific">Candidatus Lokiarchaeum ossiferum</name>
    <dbReference type="NCBI Taxonomy" id="2951803"/>
    <lineage>
        <taxon>Archaea</taxon>
        <taxon>Promethearchaeati</taxon>
        <taxon>Promethearchaeota</taxon>
        <taxon>Promethearchaeia</taxon>
        <taxon>Promethearchaeales</taxon>
        <taxon>Promethearchaeaceae</taxon>
        <taxon>Candidatus Lokiarchaeum</taxon>
    </lineage>
</organism>
<dbReference type="Proteomes" id="UP001208689">
    <property type="component" value="Chromosome"/>
</dbReference>
<protein>
    <recommendedName>
        <fullName evidence="4">Peptidase C-terminal archaeal/bacterial domain-containing protein</fullName>
    </recommendedName>
</protein>
<evidence type="ECO:0008006" key="4">
    <source>
        <dbReference type="Google" id="ProtNLM"/>
    </source>
</evidence>
<dbReference type="SUPFAM" id="SSF89260">
    <property type="entry name" value="Collagen-binding domain"/>
    <property type="match status" value="1"/>
</dbReference>
<evidence type="ECO:0000313" key="2">
    <source>
        <dbReference type="EMBL" id="UYP46733.1"/>
    </source>
</evidence>
<evidence type="ECO:0000256" key="1">
    <source>
        <dbReference type="SAM" id="Phobius"/>
    </source>
</evidence>